<protein>
    <submittedName>
        <fullName evidence="1">Uncharacterized protein</fullName>
    </submittedName>
</protein>
<organism evidence="1 2">
    <name type="scientific">Flavobacterium silvisoli</name>
    <dbReference type="NCBI Taxonomy" id="2529433"/>
    <lineage>
        <taxon>Bacteria</taxon>
        <taxon>Pseudomonadati</taxon>
        <taxon>Bacteroidota</taxon>
        <taxon>Flavobacteriia</taxon>
        <taxon>Flavobacteriales</taxon>
        <taxon>Flavobacteriaceae</taxon>
        <taxon>Flavobacterium</taxon>
    </lineage>
</organism>
<dbReference type="OrthoDB" id="277629at2"/>
<sequence length="194" mass="23307">MKTIIAVNIIFFLLSCSPNFQKDFTVYRKDKTYKMLINYTNDSKDSISIHWLQSYQIENNTNRDVKFDWIRKRPEYIRQMEEENINDSLVLFNRKILKKTKRELLVNCSKIVSVKNIPNNITDNNQIMFSFRDFKSNITHIPQAQLEFQKSIYFQNILKEIENDSIAIVFRDTVTDDYFQFKGIVKDKMLKFSR</sequence>
<evidence type="ECO:0000313" key="2">
    <source>
        <dbReference type="Proteomes" id="UP000293300"/>
    </source>
</evidence>
<comment type="caution">
    <text evidence="1">The sequence shown here is derived from an EMBL/GenBank/DDBJ whole genome shotgun (WGS) entry which is preliminary data.</text>
</comment>
<dbReference type="EMBL" id="SJPE01000015">
    <property type="protein sequence ID" value="TBX66125.1"/>
    <property type="molecule type" value="Genomic_DNA"/>
</dbReference>
<dbReference type="AlphaFoldDB" id="A0A4Q9YRW9"/>
<dbReference type="RefSeq" id="WP_131476688.1">
    <property type="nucleotide sequence ID" value="NZ_SJPE01000015.1"/>
</dbReference>
<dbReference type="Proteomes" id="UP000293300">
    <property type="component" value="Unassembled WGS sequence"/>
</dbReference>
<accession>A0A4Q9YRW9</accession>
<gene>
    <name evidence="1" type="ORF">EZL74_11085</name>
</gene>
<evidence type="ECO:0000313" key="1">
    <source>
        <dbReference type="EMBL" id="TBX66125.1"/>
    </source>
</evidence>
<reference evidence="1 2" key="1">
    <citation type="submission" date="2019-02" db="EMBL/GenBank/DDBJ databases">
        <title>Flavobacterium sp. RD-2-33 isolated from forest soil.</title>
        <authorList>
            <person name="Chaudhary D.K."/>
        </authorList>
    </citation>
    <scope>NUCLEOTIDE SEQUENCE [LARGE SCALE GENOMIC DNA]</scope>
    <source>
        <strain evidence="1 2">RD-2-33</strain>
    </source>
</reference>
<proteinExistence type="predicted"/>
<keyword evidence="2" id="KW-1185">Reference proteome</keyword>
<name>A0A4Q9YRW9_9FLAO</name>
<dbReference type="PROSITE" id="PS51257">
    <property type="entry name" value="PROKAR_LIPOPROTEIN"/>
    <property type="match status" value="1"/>
</dbReference>